<keyword evidence="4" id="KW-0460">Magnesium</keyword>
<reference evidence="6" key="1">
    <citation type="submission" date="2022-08" db="UniProtKB">
        <authorList>
            <consortium name="EnsemblMetazoa"/>
        </authorList>
    </citation>
    <scope>IDENTIFICATION</scope>
    <source>
        <strain evidence="6">05x7-T-G4-1.051#20</strain>
    </source>
</reference>
<protein>
    <recommendedName>
        <fullName evidence="5">EF-hand domain-containing protein</fullName>
    </recommendedName>
</protein>
<dbReference type="Proteomes" id="UP000005408">
    <property type="component" value="Unassembled WGS sequence"/>
</dbReference>
<keyword evidence="7" id="KW-1185">Reference proteome</keyword>
<keyword evidence="2" id="KW-0677">Repeat</keyword>
<dbReference type="FunFam" id="1.10.238.10:FF:000035">
    <property type="entry name" value="Calcium and integrin-binding family member 2"/>
    <property type="match status" value="1"/>
</dbReference>
<keyword evidence="3" id="KW-0106">Calcium</keyword>
<evidence type="ECO:0000313" key="7">
    <source>
        <dbReference type="Proteomes" id="UP000005408"/>
    </source>
</evidence>
<dbReference type="Pfam" id="PF13499">
    <property type="entry name" value="EF-hand_7"/>
    <property type="match status" value="1"/>
</dbReference>
<dbReference type="AlphaFoldDB" id="A0A8W8P188"/>
<dbReference type="EnsemblMetazoa" id="G8971.1">
    <property type="protein sequence ID" value="G8971.1:cds"/>
    <property type="gene ID" value="G8971"/>
</dbReference>
<dbReference type="GO" id="GO:0005509">
    <property type="term" value="F:calcium ion binding"/>
    <property type="evidence" value="ECO:0007669"/>
    <property type="project" value="InterPro"/>
</dbReference>
<dbReference type="InterPro" id="IPR018247">
    <property type="entry name" value="EF_Hand_1_Ca_BS"/>
</dbReference>
<dbReference type="PANTHER" id="PTHR45791">
    <property type="entry name" value="CALCIUM AND INTEGRIN BINDING FAMILY MEMBER 2"/>
    <property type="match status" value="1"/>
</dbReference>
<dbReference type="PROSITE" id="PS50222">
    <property type="entry name" value="EF_HAND_2"/>
    <property type="match status" value="2"/>
</dbReference>
<feature type="domain" description="EF-hand" evidence="5">
    <location>
        <begin position="101"/>
        <end position="136"/>
    </location>
</feature>
<organism evidence="6 7">
    <name type="scientific">Magallana gigas</name>
    <name type="common">Pacific oyster</name>
    <name type="synonym">Crassostrea gigas</name>
    <dbReference type="NCBI Taxonomy" id="29159"/>
    <lineage>
        <taxon>Eukaryota</taxon>
        <taxon>Metazoa</taxon>
        <taxon>Spiralia</taxon>
        <taxon>Lophotrochozoa</taxon>
        <taxon>Mollusca</taxon>
        <taxon>Bivalvia</taxon>
        <taxon>Autobranchia</taxon>
        <taxon>Pteriomorphia</taxon>
        <taxon>Ostreida</taxon>
        <taxon>Ostreoidea</taxon>
        <taxon>Ostreidae</taxon>
        <taxon>Magallana</taxon>
    </lineage>
</organism>
<evidence type="ECO:0000313" key="6">
    <source>
        <dbReference type="EnsemblMetazoa" id="G8971.1:cds"/>
    </source>
</evidence>
<dbReference type="PROSITE" id="PS00018">
    <property type="entry name" value="EF_HAND_1"/>
    <property type="match status" value="2"/>
</dbReference>
<dbReference type="SMART" id="SM00054">
    <property type="entry name" value="EFh"/>
    <property type="match status" value="2"/>
</dbReference>
<dbReference type="PANTHER" id="PTHR45791:SF1">
    <property type="entry name" value="CALCIUM AND INTEGRIN BINDING FAMILY MEMBER 1"/>
    <property type="match status" value="1"/>
</dbReference>
<evidence type="ECO:0000256" key="2">
    <source>
        <dbReference type="ARBA" id="ARBA00022737"/>
    </source>
</evidence>
<dbReference type="InterPro" id="IPR002048">
    <property type="entry name" value="EF_hand_dom"/>
</dbReference>
<evidence type="ECO:0000259" key="5">
    <source>
        <dbReference type="PROSITE" id="PS50222"/>
    </source>
</evidence>
<proteinExistence type="predicted"/>
<dbReference type="GO" id="GO:0000287">
    <property type="term" value="F:magnesium ion binding"/>
    <property type="evidence" value="ECO:0007669"/>
    <property type="project" value="TreeGrafter"/>
</dbReference>
<sequence length="212" mass="24480">MGLGSSVFTEQELDDYQELTFLTKKEIHHVYKRFREIRSQDPNFSKHDKLSKEDIFKLPEFAVNPFKERIVKVFSSSTSGDDSMTFEDFLDMMSVFSDNAPVSIKIEYAFRIYDFDEDGFIGIDDIINVIKGLLGENCATMLNELKEKQKKGKQNTQVERESQKQLHEVLKQVADTIIDDADLDNDGQLSLAEFDHVMGKTPEFAKSFRIRL</sequence>
<evidence type="ECO:0000256" key="4">
    <source>
        <dbReference type="ARBA" id="ARBA00022842"/>
    </source>
</evidence>
<dbReference type="InterPro" id="IPR011992">
    <property type="entry name" value="EF-hand-dom_pair"/>
</dbReference>
<dbReference type="InterPro" id="IPR051433">
    <property type="entry name" value="CIBP"/>
</dbReference>
<dbReference type="OrthoDB" id="114727at2759"/>
<keyword evidence="1" id="KW-0479">Metal-binding</keyword>
<feature type="domain" description="EF-hand" evidence="5">
    <location>
        <begin position="169"/>
        <end position="204"/>
    </location>
</feature>
<dbReference type="SUPFAM" id="SSF47473">
    <property type="entry name" value="EF-hand"/>
    <property type="match status" value="1"/>
</dbReference>
<evidence type="ECO:0000256" key="1">
    <source>
        <dbReference type="ARBA" id="ARBA00022723"/>
    </source>
</evidence>
<name>A0A8W8P188_MAGGI</name>
<evidence type="ECO:0000256" key="3">
    <source>
        <dbReference type="ARBA" id="ARBA00022837"/>
    </source>
</evidence>
<accession>A0A8W8P188</accession>
<dbReference type="Gene3D" id="1.10.238.10">
    <property type="entry name" value="EF-hand"/>
    <property type="match status" value="2"/>
</dbReference>